<reference evidence="4" key="1">
    <citation type="submission" date="2011-05" db="EMBL/GenBank/DDBJ databases">
        <authorList>
            <person name="Richards S.R."/>
            <person name="Qu J."/>
            <person name="Jiang H."/>
            <person name="Jhangiani S.N."/>
            <person name="Agravi P."/>
            <person name="Goodspeed R."/>
            <person name="Gross S."/>
            <person name="Mandapat C."/>
            <person name="Jackson L."/>
            <person name="Mathew T."/>
            <person name="Pu L."/>
            <person name="Thornton R."/>
            <person name="Saada N."/>
            <person name="Wilczek-Boney K.B."/>
            <person name="Lee S."/>
            <person name="Kovar C."/>
            <person name="Wu Y."/>
            <person name="Scherer S.E."/>
            <person name="Worley K.C."/>
            <person name="Muzny D.M."/>
            <person name="Gibbs R."/>
        </authorList>
    </citation>
    <scope>NUCLEOTIDE SEQUENCE</scope>
    <source>
        <strain evidence="4">Brora</strain>
    </source>
</reference>
<reference evidence="3" key="2">
    <citation type="submission" date="2015-02" db="UniProtKB">
        <authorList>
            <consortium name="EnsemblMetazoa"/>
        </authorList>
    </citation>
    <scope>IDENTIFICATION</scope>
</reference>
<evidence type="ECO:0000313" key="3">
    <source>
        <dbReference type="EnsemblMetazoa" id="SMAR009612-PA"/>
    </source>
</evidence>
<protein>
    <recommendedName>
        <fullName evidence="5">UPAR/Ly6 domain-containing protein</fullName>
    </recommendedName>
</protein>
<dbReference type="AlphaFoldDB" id="T1J7G8"/>
<dbReference type="EMBL" id="JH431929">
    <property type="status" value="NOT_ANNOTATED_CDS"/>
    <property type="molecule type" value="Genomic_DNA"/>
</dbReference>
<dbReference type="Proteomes" id="UP000014500">
    <property type="component" value="Unassembled WGS sequence"/>
</dbReference>
<feature type="transmembrane region" description="Helical" evidence="2">
    <location>
        <begin position="57"/>
        <end position="74"/>
    </location>
</feature>
<keyword evidence="2" id="KW-0472">Membrane</keyword>
<evidence type="ECO:0008006" key="5">
    <source>
        <dbReference type="Google" id="ProtNLM"/>
    </source>
</evidence>
<accession>T1J7G8</accession>
<dbReference type="HOGENOM" id="CLU_1442778_0_0_1"/>
<proteinExistence type="inferred from homology"/>
<comment type="similarity">
    <text evidence="1">Belongs to the scoloptoxin-05 family.</text>
</comment>
<keyword evidence="2" id="KW-0812">Transmembrane</keyword>
<keyword evidence="2" id="KW-1133">Transmembrane helix</keyword>
<evidence type="ECO:0000256" key="1">
    <source>
        <dbReference type="ARBA" id="ARBA00025739"/>
    </source>
</evidence>
<evidence type="ECO:0000313" key="4">
    <source>
        <dbReference type="Proteomes" id="UP000014500"/>
    </source>
</evidence>
<evidence type="ECO:0000256" key="2">
    <source>
        <dbReference type="SAM" id="Phobius"/>
    </source>
</evidence>
<name>T1J7G8_STRMM</name>
<organism evidence="3 4">
    <name type="scientific">Strigamia maritima</name>
    <name type="common">European centipede</name>
    <name type="synonym">Geophilus maritimus</name>
    <dbReference type="NCBI Taxonomy" id="126957"/>
    <lineage>
        <taxon>Eukaryota</taxon>
        <taxon>Metazoa</taxon>
        <taxon>Ecdysozoa</taxon>
        <taxon>Arthropoda</taxon>
        <taxon>Myriapoda</taxon>
        <taxon>Chilopoda</taxon>
        <taxon>Pleurostigmophora</taxon>
        <taxon>Geophilomorpha</taxon>
        <taxon>Linotaeniidae</taxon>
        <taxon>Strigamia</taxon>
    </lineage>
</organism>
<dbReference type="InterPro" id="IPR045860">
    <property type="entry name" value="Snake_toxin-like_sf"/>
</dbReference>
<keyword evidence="4" id="KW-1185">Reference proteome</keyword>
<sequence length="188" mass="21463">MAFVLHTLSLSLSSLTPSTFIQLERSCHSNYSQFSISSHKLHFYSVTRSRPNKIMKGIVYCLFFILCFAMTHGIKCYNCNDCEKYEGSHSVQCSDSATHCLKSHSVFNKVIRECGTSETCEQKKMKTEAFKSVHCCKEDNCNNSGRAAPYWMFVSIAVVILKIFKDKAAPHYTIVYKRVQNCYVNAIF</sequence>
<dbReference type="CDD" id="cd00117">
    <property type="entry name" value="TFP"/>
    <property type="match status" value="1"/>
</dbReference>
<dbReference type="EnsemblMetazoa" id="SMAR009612-RA">
    <property type="protein sequence ID" value="SMAR009612-PA"/>
    <property type="gene ID" value="SMAR009612"/>
</dbReference>
<dbReference type="SUPFAM" id="SSF57302">
    <property type="entry name" value="Snake toxin-like"/>
    <property type="match status" value="1"/>
</dbReference>